<dbReference type="InterPro" id="IPR043135">
    <property type="entry name" value="Fur_C"/>
</dbReference>
<evidence type="ECO:0000313" key="7">
    <source>
        <dbReference type="EMBL" id="GAA4501938.1"/>
    </source>
</evidence>
<keyword evidence="5" id="KW-0238">DNA-binding</keyword>
<dbReference type="Pfam" id="PF01475">
    <property type="entry name" value="FUR"/>
    <property type="match status" value="1"/>
</dbReference>
<dbReference type="Gene3D" id="1.10.10.10">
    <property type="entry name" value="Winged helix-like DNA-binding domain superfamily/Winged helix DNA-binding domain"/>
    <property type="match status" value="1"/>
</dbReference>
<keyword evidence="2" id="KW-0678">Repressor</keyword>
<dbReference type="Proteomes" id="UP001501321">
    <property type="component" value="Unassembled WGS sequence"/>
</dbReference>
<dbReference type="InterPro" id="IPR002481">
    <property type="entry name" value="FUR"/>
</dbReference>
<proteinExistence type="inferred from homology"/>
<dbReference type="PANTHER" id="PTHR33202">
    <property type="entry name" value="ZINC UPTAKE REGULATION PROTEIN"/>
    <property type="match status" value="1"/>
</dbReference>
<evidence type="ECO:0000256" key="5">
    <source>
        <dbReference type="ARBA" id="ARBA00023125"/>
    </source>
</evidence>
<organism evidence="7 8">
    <name type="scientific">Pseudaeromonas paramecii</name>
    <dbReference type="NCBI Taxonomy" id="2138166"/>
    <lineage>
        <taxon>Bacteria</taxon>
        <taxon>Pseudomonadati</taxon>
        <taxon>Pseudomonadota</taxon>
        <taxon>Gammaproteobacteria</taxon>
        <taxon>Aeromonadales</taxon>
        <taxon>Aeromonadaceae</taxon>
        <taxon>Pseudaeromonas</taxon>
    </lineage>
</organism>
<evidence type="ECO:0000256" key="1">
    <source>
        <dbReference type="ARBA" id="ARBA00007957"/>
    </source>
</evidence>
<accession>A0ABP8QG38</accession>
<evidence type="ECO:0000313" key="8">
    <source>
        <dbReference type="Proteomes" id="UP001501321"/>
    </source>
</evidence>
<evidence type="ECO:0000256" key="6">
    <source>
        <dbReference type="ARBA" id="ARBA00023163"/>
    </source>
</evidence>
<dbReference type="RefSeq" id="WP_345013790.1">
    <property type="nucleotide sequence ID" value="NZ_BAABFC010000018.1"/>
</dbReference>
<evidence type="ECO:0000256" key="4">
    <source>
        <dbReference type="ARBA" id="ARBA00023015"/>
    </source>
</evidence>
<dbReference type="EMBL" id="BAABFC010000018">
    <property type="protein sequence ID" value="GAA4501938.1"/>
    <property type="molecule type" value="Genomic_DNA"/>
</dbReference>
<dbReference type="PANTHER" id="PTHR33202:SF6">
    <property type="entry name" value="ZINC UPTAKE REGULATION PROTEIN"/>
    <property type="match status" value="1"/>
</dbReference>
<dbReference type="Gene3D" id="3.30.1490.190">
    <property type="match status" value="1"/>
</dbReference>
<keyword evidence="4" id="KW-0805">Transcription regulation</keyword>
<sequence length="146" mass="16116">MSHSPGCCSHATAKLTPNRQQVLQQLERSPRPLSAYELLDRLKGEGIIWQPPTAYRALDYLVTVGLVHYLQSVQKYVACPRRGCDHYAQLLICVRCSQVQELPLPVPLLTLLQSQTAEQGFALLPQMLELKGVCAQCGAADMTTAP</sequence>
<dbReference type="InterPro" id="IPR036388">
    <property type="entry name" value="WH-like_DNA-bd_sf"/>
</dbReference>
<evidence type="ECO:0000256" key="3">
    <source>
        <dbReference type="ARBA" id="ARBA00022833"/>
    </source>
</evidence>
<comment type="similarity">
    <text evidence="1">Belongs to the Fur family.</text>
</comment>
<protein>
    <submittedName>
        <fullName evidence="7">Zinc uptake transcriptional repressor Zur</fullName>
    </submittedName>
</protein>
<keyword evidence="6" id="KW-0804">Transcription</keyword>
<dbReference type="InterPro" id="IPR036390">
    <property type="entry name" value="WH_DNA-bd_sf"/>
</dbReference>
<gene>
    <name evidence="7" type="primary">zur</name>
    <name evidence="7" type="ORF">GCM10023095_25860</name>
</gene>
<name>A0ABP8QG38_9GAMM</name>
<dbReference type="SUPFAM" id="SSF46785">
    <property type="entry name" value="Winged helix' DNA-binding domain"/>
    <property type="match status" value="1"/>
</dbReference>
<evidence type="ECO:0000256" key="2">
    <source>
        <dbReference type="ARBA" id="ARBA00022491"/>
    </source>
</evidence>
<comment type="caution">
    <text evidence="7">The sequence shown here is derived from an EMBL/GenBank/DDBJ whole genome shotgun (WGS) entry which is preliminary data.</text>
</comment>
<keyword evidence="3" id="KW-0862">Zinc</keyword>
<keyword evidence="8" id="KW-1185">Reference proteome</keyword>
<reference evidence="8" key="1">
    <citation type="journal article" date="2019" name="Int. J. Syst. Evol. Microbiol.">
        <title>The Global Catalogue of Microorganisms (GCM) 10K type strain sequencing project: providing services to taxonomists for standard genome sequencing and annotation.</title>
        <authorList>
            <consortium name="The Broad Institute Genomics Platform"/>
            <consortium name="The Broad Institute Genome Sequencing Center for Infectious Disease"/>
            <person name="Wu L."/>
            <person name="Ma J."/>
        </authorList>
    </citation>
    <scope>NUCLEOTIDE SEQUENCE [LARGE SCALE GENOMIC DNA]</scope>
    <source>
        <strain evidence="8">JCM 32226</strain>
    </source>
</reference>